<dbReference type="InterPro" id="IPR005137">
    <property type="entry name" value="BtpA"/>
</dbReference>
<dbReference type="InterPro" id="IPR013785">
    <property type="entry name" value="Aldolase_TIM"/>
</dbReference>
<name>A0A8J5D2L1_CHIOP</name>
<dbReference type="PANTHER" id="PTHR21381:SF3">
    <property type="entry name" value="SGC REGION PROTEIN SGCQ-RELATED"/>
    <property type="match status" value="1"/>
</dbReference>
<dbReference type="AlphaFoldDB" id="A0A8J5D2L1"/>
<gene>
    <name evidence="2" type="ORF">GWK47_035102</name>
</gene>
<dbReference type="PIRSF" id="PIRSF005956">
    <property type="entry name" value="BtpA"/>
    <property type="match status" value="1"/>
</dbReference>
<evidence type="ECO:0000313" key="3">
    <source>
        <dbReference type="Proteomes" id="UP000770661"/>
    </source>
</evidence>
<evidence type="ECO:0000256" key="1">
    <source>
        <dbReference type="ARBA" id="ARBA00006007"/>
    </source>
</evidence>
<sequence>MALSRFTEMFRVSRAAVIAMVHVRALPGTPQNTHTVTELVAKACQEADIYLHAGVDGLLIENMFDLPYLKGDQLGPEVTACMTRVCHEVRRITGGEVPCGVQVLAGGNHAALAIAQASGLQFIRAEGFVFGHLGDEGLAEACAGPLLRYRRAIGAEEVMVLADVKKKHCAHALTADVSIGETAAAAELFLADGVIVTGSATGHQADPGDIKEVLESVDLPVVVGSGVTRDNAHKFLDAHGLIVGSHFKQGGRWAGEIEPLRVKEFIEHVKALRGD</sequence>
<proteinExistence type="inferred from homology"/>
<dbReference type="Pfam" id="PF03437">
    <property type="entry name" value="BtpA"/>
    <property type="match status" value="1"/>
</dbReference>
<accession>A0A8J5D2L1</accession>
<comment type="caution">
    <text evidence="2">The sequence shown here is derived from an EMBL/GenBank/DDBJ whole genome shotgun (WGS) entry which is preliminary data.</text>
</comment>
<dbReference type="Proteomes" id="UP000770661">
    <property type="component" value="Unassembled WGS sequence"/>
</dbReference>
<dbReference type="Gene3D" id="3.20.20.70">
    <property type="entry name" value="Aldolase class I"/>
    <property type="match status" value="1"/>
</dbReference>
<evidence type="ECO:0000313" key="2">
    <source>
        <dbReference type="EMBL" id="KAG0727217.1"/>
    </source>
</evidence>
<dbReference type="InterPro" id="IPR011060">
    <property type="entry name" value="RibuloseP-bd_barrel"/>
</dbReference>
<dbReference type="PANTHER" id="PTHR21381">
    <property type="entry name" value="ZGC:162297"/>
    <property type="match status" value="1"/>
</dbReference>
<comment type="similarity">
    <text evidence="1">Belongs to the BtpA family.</text>
</comment>
<dbReference type="OrthoDB" id="10045006at2759"/>
<dbReference type="EMBL" id="JACEEZ010003619">
    <property type="protein sequence ID" value="KAG0727217.1"/>
    <property type="molecule type" value="Genomic_DNA"/>
</dbReference>
<dbReference type="NCBIfam" id="TIGR00259">
    <property type="entry name" value="thylakoid_BtpA"/>
    <property type="match status" value="1"/>
</dbReference>
<protein>
    <recommendedName>
        <fullName evidence="4">BtpA family membrane complex biogenesis protein</fullName>
    </recommendedName>
</protein>
<evidence type="ECO:0008006" key="4">
    <source>
        <dbReference type="Google" id="ProtNLM"/>
    </source>
</evidence>
<keyword evidence="3" id="KW-1185">Reference proteome</keyword>
<organism evidence="2 3">
    <name type="scientific">Chionoecetes opilio</name>
    <name type="common">Atlantic snow crab</name>
    <name type="synonym">Cancer opilio</name>
    <dbReference type="NCBI Taxonomy" id="41210"/>
    <lineage>
        <taxon>Eukaryota</taxon>
        <taxon>Metazoa</taxon>
        <taxon>Ecdysozoa</taxon>
        <taxon>Arthropoda</taxon>
        <taxon>Crustacea</taxon>
        <taxon>Multicrustacea</taxon>
        <taxon>Malacostraca</taxon>
        <taxon>Eumalacostraca</taxon>
        <taxon>Eucarida</taxon>
        <taxon>Decapoda</taxon>
        <taxon>Pleocyemata</taxon>
        <taxon>Brachyura</taxon>
        <taxon>Eubrachyura</taxon>
        <taxon>Majoidea</taxon>
        <taxon>Majidae</taxon>
        <taxon>Chionoecetes</taxon>
    </lineage>
</organism>
<dbReference type="SUPFAM" id="SSF51366">
    <property type="entry name" value="Ribulose-phoshate binding barrel"/>
    <property type="match status" value="1"/>
</dbReference>
<reference evidence="2" key="1">
    <citation type="submission" date="2020-07" db="EMBL/GenBank/DDBJ databases">
        <title>The High-quality genome of the commercially important snow crab, Chionoecetes opilio.</title>
        <authorList>
            <person name="Jeong J.-H."/>
            <person name="Ryu S."/>
        </authorList>
    </citation>
    <scope>NUCLEOTIDE SEQUENCE</scope>
    <source>
        <strain evidence="2">MADBK_172401_WGS</strain>
        <tissue evidence="2">Digestive gland</tissue>
    </source>
</reference>